<comment type="caution">
    <text evidence="12">The sequence shown here is derived from an EMBL/GenBank/DDBJ whole genome shotgun (WGS) entry which is preliminary data.</text>
</comment>
<keyword evidence="3 8" id="KW-0597">Phosphoprotein</keyword>
<dbReference type="GO" id="GO:0000987">
    <property type="term" value="F:cis-regulatory region sequence-specific DNA binding"/>
    <property type="evidence" value="ECO:0007669"/>
    <property type="project" value="UniProtKB-ARBA"/>
</dbReference>
<dbReference type="AlphaFoldDB" id="A0A842HBH0"/>
<dbReference type="CDD" id="cd00383">
    <property type="entry name" value="trans_reg_C"/>
    <property type="match status" value="1"/>
</dbReference>
<dbReference type="InterPro" id="IPR039420">
    <property type="entry name" value="WalR-like"/>
</dbReference>
<evidence type="ECO:0000256" key="3">
    <source>
        <dbReference type="ARBA" id="ARBA00022553"/>
    </source>
</evidence>
<evidence type="ECO:0000256" key="2">
    <source>
        <dbReference type="ARBA" id="ARBA00022490"/>
    </source>
</evidence>
<dbReference type="PANTHER" id="PTHR48111">
    <property type="entry name" value="REGULATOR OF RPOS"/>
    <property type="match status" value="1"/>
</dbReference>
<accession>A0A842HBH0</accession>
<proteinExistence type="predicted"/>
<dbReference type="PROSITE" id="PS50110">
    <property type="entry name" value="RESPONSE_REGULATORY"/>
    <property type="match status" value="1"/>
</dbReference>
<dbReference type="SUPFAM" id="SSF52172">
    <property type="entry name" value="CheY-like"/>
    <property type="match status" value="1"/>
</dbReference>
<keyword evidence="4" id="KW-0902">Two-component regulatory system</keyword>
<dbReference type="EMBL" id="JACHVB010000012">
    <property type="protein sequence ID" value="MBC2592914.1"/>
    <property type="molecule type" value="Genomic_DNA"/>
</dbReference>
<dbReference type="GO" id="GO:0032993">
    <property type="term" value="C:protein-DNA complex"/>
    <property type="evidence" value="ECO:0007669"/>
    <property type="project" value="TreeGrafter"/>
</dbReference>
<dbReference type="SMART" id="SM00862">
    <property type="entry name" value="Trans_reg_C"/>
    <property type="match status" value="1"/>
</dbReference>
<keyword evidence="7" id="KW-0804">Transcription</keyword>
<dbReference type="CDD" id="cd17620">
    <property type="entry name" value="REC_OmpR_KdpE-like"/>
    <property type="match status" value="1"/>
</dbReference>
<dbReference type="PROSITE" id="PS51755">
    <property type="entry name" value="OMPR_PHOB"/>
    <property type="match status" value="1"/>
</dbReference>
<dbReference type="InterPro" id="IPR001867">
    <property type="entry name" value="OmpR/PhoB-type_DNA-bd"/>
</dbReference>
<dbReference type="PANTHER" id="PTHR48111:SF50">
    <property type="entry name" value="KDP OPERON TRANSCRIPTIONAL REGULATORY PROTEIN KDPE"/>
    <property type="match status" value="1"/>
</dbReference>
<sequence length="229" mass="25151">MTAPLTIALIDDEPAIRRLLRTALEGEHHRTVEAGNGADGLICVAQRQPDVVLLDLGLPDMDGLEVLDRLREWTDVPVIIITVRDEPEEKIAALDSGADDFITKPFHTGELLARIRSVCKRLHPAEQGALLEAGPLRIDFLGRVVSAGGHPVELTPTEYRILQTLARHHGKIVTKSTLLQQVWGGAGTTTDEHLRVHLAAIRKKLRVRGCDDLIQTETGVGYRLAARKS</sequence>
<evidence type="ECO:0000313" key="12">
    <source>
        <dbReference type="EMBL" id="MBC2592914.1"/>
    </source>
</evidence>
<dbReference type="GO" id="GO:0005829">
    <property type="term" value="C:cytosol"/>
    <property type="evidence" value="ECO:0007669"/>
    <property type="project" value="TreeGrafter"/>
</dbReference>
<name>A0A842HBH0_9BACT</name>
<dbReference type="Proteomes" id="UP000546464">
    <property type="component" value="Unassembled WGS sequence"/>
</dbReference>
<feature type="domain" description="Response regulatory" evidence="10">
    <location>
        <begin position="6"/>
        <end position="119"/>
    </location>
</feature>
<dbReference type="Gene3D" id="3.40.50.2300">
    <property type="match status" value="1"/>
</dbReference>
<comment type="subcellular location">
    <subcellularLocation>
        <location evidence="1">Cytoplasm</location>
    </subcellularLocation>
</comment>
<evidence type="ECO:0000256" key="7">
    <source>
        <dbReference type="ARBA" id="ARBA00023163"/>
    </source>
</evidence>
<dbReference type="FunFam" id="3.40.50.2300:FF:000021">
    <property type="entry name" value="Two-component system response regulator KdpE"/>
    <property type="match status" value="1"/>
</dbReference>
<dbReference type="GO" id="GO:0000156">
    <property type="term" value="F:phosphorelay response regulator activity"/>
    <property type="evidence" value="ECO:0007669"/>
    <property type="project" value="TreeGrafter"/>
</dbReference>
<keyword evidence="2" id="KW-0963">Cytoplasm</keyword>
<evidence type="ECO:0000313" key="13">
    <source>
        <dbReference type="Proteomes" id="UP000546464"/>
    </source>
</evidence>
<dbReference type="Gene3D" id="1.10.10.10">
    <property type="entry name" value="Winged helix-like DNA-binding domain superfamily/Winged helix DNA-binding domain"/>
    <property type="match status" value="1"/>
</dbReference>
<protein>
    <submittedName>
        <fullName evidence="12">Response regulator transcription factor</fullName>
    </submittedName>
</protein>
<evidence type="ECO:0000256" key="5">
    <source>
        <dbReference type="ARBA" id="ARBA00023015"/>
    </source>
</evidence>
<dbReference type="Gene3D" id="6.10.250.690">
    <property type="match status" value="1"/>
</dbReference>
<dbReference type="GO" id="GO:0045893">
    <property type="term" value="P:positive regulation of DNA-templated transcription"/>
    <property type="evidence" value="ECO:0007669"/>
    <property type="project" value="UniProtKB-ARBA"/>
</dbReference>
<evidence type="ECO:0000256" key="9">
    <source>
        <dbReference type="PROSITE-ProRule" id="PRU01091"/>
    </source>
</evidence>
<feature type="DNA-binding region" description="OmpR/PhoB-type" evidence="9">
    <location>
        <begin position="128"/>
        <end position="226"/>
    </location>
</feature>
<evidence type="ECO:0000256" key="1">
    <source>
        <dbReference type="ARBA" id="ARBA00004496"/>
    </source>
</evidence>
<dbReference type="InterPro" id="IPR011006">
    <property type="entry name" value="CheY-like_superfamily"/>
</dbReference>
<keyword evidence="5" id="KW-0805">Transcription regulation</keyword>
<evidence type="ECO:0000259" key="11">
    <source>
        <dbReference type="PROSITE" id="PS51755"/>
    </source>
</evidence>
<evidence type="ECO:0000259" key="10">
    <source>
        <dbReference type="PROSITE" id="PS50110"/>
    </source>
</evidence>
<reference evidence="12 13" key="1">
    <citation type="submission" date="2020-07" db="EMBL/GenBank/DDBJ databases">
        <authorList>
            <person name="Feng X."/>
        </authorList>
    </citation>
    <scope>NUCLEOTIDE SEQUENCE [LARGE SCALE GENOMIC DNA]</scope>
    <source>
        <strain evidence="12 13">JCM31066</strain>
    </source>
</reference>
<dbReference type="InterPro" id="IPR036388">
    <property type="entry name" value="WH-like_DNA-bd_sf"/>
</dbReference>
<dbReference type="Pfam" id="PF00486">
    <property type="entry name" value="Trans_reg_C"/>
    <property type="match status" value="1"/>
</dbReference>
<feature type="modified residue" description="4-aspartylphosphate" evidence="8">
    <location>
        <position position="55"/>
    </location>
</feature>
<dbReference type="InterPro" id="IPR001789">
    <property type="entry name" value="Sig_transdc_resp-reg_receiver"/>
</dbReference>
<dbReference type="SMART" id="SM00448">
    <property type="entry name" value="REC"/>
    <property type="match status" value="1"/>
</dbReference>
<keyword evidence="6 9" id="KW-0238">DNA-binding</keyword>
<dbReference type="GO" id="GO:0042802">
    <property type="term" value="F:identical protein binding"/>
    <property type="evidence" value="ECO:0007669"/>
    <property type="project" value="UniProtKB-ARBA"/>
</dbReference>
<dbReference type="RefSeq" id="WP_185673925.1">
    <property type="nucleotide sequence ID" value="NZ_JACHVB010000012.1"/>
</dbReference>
<evidence type="ECO:0000256" key="6">
    <source>
        <dbReference type="ARBA" id="ARBA00023125"/>
    </source>
</evidence>
<organism evidence="12 13">
    <name type="scientific">Ruficoccus amylovorans</name>
    <dbReference type="NCBI Taxonomy" id="1804625"/>
    <lineage>
        <taxon>Bacteria</taxon>
        <taxon>Pseudomonadati</taxon>
        <taxon>Verrucomicrobiota</taxon>
        <taxon>Opitutia</taxon>
        <taxon>Puniceicoccales</taxon>
        <taxon>Cerasicoccaceae</taxon>
        <taxon>Ruficoccus</taxon>
    </lineage>
</organism>
<gene>
    <name evidence="12" type="ORF">H5P28_01445</name>
</gene>
<keyword evidence="13" id="KW-1185">Reference proteome</keyword>
<evidence type="ECO:0000256" key="8">
    <source>
        <dbReference type="PROSITE-ProRule" id="PRU00169"/>
    </source>
</evidence>
<dbReference type="Pfam" id="PF00072">
    <property type="entry name" value="Response_reg"/>
    <property type="match status" value="1"/>
</dbReference>
<evidence type="ECO:0000256" key="4">
    <source>
        <dbReference type="ARBA" id="ARBA00023012"/>
    </source>
</evidence>
<feature type="domain" description="OmpR/PhoB-type" evidence="11">
    <location>
        <begin position="128"/>
        <end position="226"/>
    </location>
</feature>